<dbReference type="InterPro" id="IPR056752">
    <property type="entry name" value="EFL1"/>
</dbReference>
<dbReference type="InterPro" id="IPR027417">
    <property type="entry name" value="P-loop_NTPase"/>
</dbReference>
<dbReference type="GO" id="GO:0043022">
    <property type="term" value="F:ribosome binding"/>
    <property type="evidence" value="ECO:0007669"/>
    <property type="project" value="TreeGrafter"/>
</dbReference>
<evidence type="ECO:0000256" key="1">
    <source>
        <dbReference type="ARBA" id="ARBA00022517"/>
    </source>
</evidence>
<feature type="domain" description="Elongation factor EFG" evidence="6">
    <location>
        <begin position="569"/>
        <end position="658"/>
    </location>
</feature>
<dbReference type="SMART" id="SM00838">
    <property type="entry name" value="EFG_C"/>
    <property type="match status" value="1"/>
</dbReference>
<reference evidence="8" key="1">
    <citation type="submission" date="2022-11" db="UniProtKB">
        <authorList>
            <consortium name="WormBaseParasite"/>
        </authorList>
    </citation>
    <scope>IDENTIFICATION</scope>
</reference>
<dbReference type="Gene3D" id="3.30.70.240">
    <property type="match status" value="1"/>
</dbReference>
<dbReference type="SUPFAM" id="SSF50447">
    <property type="entry name" value="Translation proteins"/>
    <property type="match status" value="1"/>
</dbReference>
<dbReference type="InterPro" id="IPR000640">
    <property type="entry name" value="EFG_V-like"/>
</dbReference>
<dbReference type="SUPFAM" id="SSF54211">
    <property type="entry name" value="Ribosomal protein S5 domain 2-like"/>
    <property type="match status" value="1"/>
</dbReference>
<dbReference type="Pfam" id="PF00679">
    <property type="entry name" value="EFG_C"/>
    <property type="match status" value="1"/>
</dbReference>
<evidence type="ECO:0000259" key="6">
    <source>
        <dbReference type="SMART" id="SM00838"/>
    </source>
</evidence>
<dbReference type="GO" id="GO:0005525">
    <property type="term" value="F:GTP binding"/>
    <property type="evidence" value="ECO:0007669"/>
    <property type="project" value="UniProtKB-KW"/>
</dbReference>
<dbReference type="GO" id="GO:1990904">
    <property type="term" value="C:ribonucleoprotein complex"/>
    <property type="evidence" value="ECO:0007669"/>
    <property type="project" value="TreeGrafter"/>
</dbReference>
<dbReference type="FunFam" id="3.30.70.240:FF:000006">
    <property type="entry name" value="Elongation factor like GTPase 1"/>
    <property type="match status" value="1"/>
</dbReference>
<dbReference type="CDD" id="cd04096">
    <property type="entry name" value="eEF2_snRNP_like_C"/>
    <property type="match status" value="1"/>
</dbReference>
<dbReference type="InterPro" id="IPR035647">
    <property type="entry name" value="EFG_III/V"/>
</dbReference>
<dbReference type="GO" id="GO:0042256">
    <property type="term" value="P:cytosolic ribosome assembly"/>
    <property type="evidence" value="ECO:0007669"/>
    <property type="project" value="TreeGrafter"/>
</dbReference>
<dbReference type="Gene3D" id="3.30.70.870">
    <property type="entry name" value="Elongation Factor G (Translational Gtpase), domain 3"/>
    <property type="match status" value="1"/>
</dbReference>
<dbReference type="CDD" id="cd01681">
    <property type="entry name" value="aeEF2_snRNP_like_IV"/>
    <property type="match status" value="1"/>
</dbReference>
<dbReference type="InterPro" id="IPR009000">
    <property type="entry name" value="Transl_B-barrel_sf"/>
</dbReference>
<dbReference type="Gene3D" id="2.40.30.10">
    <property type="entry name" value="Translation factors"/>
    <property type="match status" value="1"/>
</dbReference>
<dbReference type="Proteomes" id="UP000887569">
    <property type="component" value="Unplaced"/>
</dbReference>
<dbReference type="SUPFAM" id="SSF54980">
    <property type="entry name" value="EF-G C-terminal domain-like"/>
    <property type="match status" value="2"/>
</dbReference>
<dbReference type="PANTHER" id="PTHR42908:SF3">
    <property type="entry name" value="ELONGATION FACTOR-LIKE GTPASE 1"/>
    <property type="match status" value="1"/>
</dbReference>
<evidence type="ECO:0000256" key="2">
    <source>
        <dbReference type="ARBA" id="ARBA00022741"/>
    </source>
</evidence>
<keyword evidence="1" id="KW-0690">Ribosome biogenesis</keyword>
<evidence type="ECO:0000313" key="7">
    <source>
        <dbReference type="Proteomes" id="UP000887569"/>
    </source>
</evidence>
<sequence length="710" mass="79257">MDQQDWHDVDTAEQVLYFSPEKDNVVFASALHGYGFSLSDFANIWSYKLSLPVSELKAKLFTDSYLSKGVIKADADRVGRKTLFEQLVLQPLWEVHKCALVDEAFDKLKVLAEKMGVKIKSKRVADAFDEFMRGWLPLSSACMRAVARSVSARDAFKRTNRLASLSLTKGHPMYEAVSSCSDDALTVVYLAKVLQFGEKVIAMCRILSGHVAAGDELFGIDDKSSQKEHSERQKVRVSNVYVLMGRERMAIKCAAAGAVCAIELCEGFLSPTLCSEPLTVGLTRPAQVCEPLVRVSVQSLGDSKDWQKLRDALKQLSVLDSTVRVIEQENGELAVLTAGEVHLQKCLTDLSEMGQTNIKVSEPIVSFLETVVPSPPGTTTGTHETDCTIRGGAGTLKLRAVPLPTQIVKLLERSEDALRNLREGVCDTVEVFELKKALLEEGVRWLKQMKGTWFSRRSDQQLRHLVERIWAFGPPRARLNILFNSIDSYDRPPIWEKSSTRLRCFDQSVVAGFDLVMSAGPLCDEPMLGTGIIVEEWTVNEEDDPTMAGALISAVKQTCRAALCKHPLRLVVAMYRCIVQTNGQALGKVHAVLSQRRAKIINEDMNQASGLFVVEAFMPIIESFSFCEQLRKRTSGLASGQLEFSHWEVLDEDPFWEPTTEDEVELYGVKGDSINRARSYMDALRKRKGLLTDELIVVNAEKQRNLKRNK</sequence>
<dbReference type="Pfam" id="PF25118">
    <property type="entry name" value="EFL1"/>
    <property type="match status" value="1"/>
</dbReference>
<proteinExistence type="predicted"/>
<dbReference type="GO" id="GO:0003924">
    <property type="term" value="F:GTPase activity"/>
    <property type="evidence" value="ECO:0007669"/>
    <property type="project" value="TreeGrafter"/>
</dbReference>
<keyword evidence="7" id="KW-1185">Reference proteome</keyword>
<keyword evidence="2" id="KW-0547">Nucleotide-binding</keyword>
<dbReference type="FunFam" id="3.30.70.870:FF:000002">
    <property type="entry name" value="Translation elongation factor 2"/>
    <property type="match status" value="1"/>
</dbReference>
<accession>A0A915BQM5</accession>
<dbReference type="Gene3D" id="3.90.1430.10">
    <property type="entry name" value="Yeast translation eEF2 (G' domain)"/>
    <property type="match status" value="1"/>
</dbReference>
<dbReference type="Gene3D" id="3.30.230.10">
    <property type="match status" value="1"/>
</dbReference>
<evidence type="ECO:0000256" key="4">
    <source>
        <dbReference type="ARBA" id="ARBA00023134"/>
    </source>
</evidence>
<evidence type="ECO:0000256" key="5">
    <source>
        <dbReference type="ARBA" id="ARBA00081809"/>
    </source>
</evidence>
<dbReference type="SUPFAM" id="SSF52540">
    <property type="entry name" value="P-loop containing nucleoside triphosphate hydrolases"/>
    <property type="match status" value="1"/>
</dbReference>
<organism evidence="7 8">
    <name type="scientific">Parascaris univalens</name>
    <name type="common">Nematode worm</name>
    <dbReference type="NCBI Taxonomy" id="6257"/>
    <lineage>
        <taxon>Eukaryota</taxon>
        <taxon>Metazoa</taxon>
        <taxon>Ecdysozoa</taxon>
        <taxon>Nematoda</taxon>
        <taxon>Chromadorea</taxon>
        <taxon>Rhabditida</taxon>
        <taxon>Spirurina</taxon>
        <taxon>Ascaridomorpha</taxon>
        <taxon>Ascaridoidea</taxon>
        <taxon>Ascarididae</taxon>
        <taxon>Parascaris</taxon>
    </lineage>
</organism>
<name>A0A915BQM5_PARUN</name>
<dbReference type="WBParaSite" id="PgR052_g072_t01">
    <property type="protein sequence ID" value="PgR052_g072_t01"/>
    <property type="gene ID" value="PgR052_g072"/>
</dbReference>
<keyword evidence="4" id="KW-0342">GTP-binding</keyword>
<dbReference type="GO" id="GO:0005829">
    <property type="term" value="C:cytosol"/>
    <property type="evidence" value="ECO:0007669"/>
    <property type="project" value="TreeGrafter"/>
</dbReference>
<dbReference type="AlphaFoldDB" id="A0A915BQM5"/>
<evidence type="ECO:0000256" key="3">
    <source>
        <dbReference type="ARBA" id="ARBA00022801"/>
    </source>
</evidence>
<keyword evidence="3" id="KW-0378">Hydrolase</keyword>
<evidence type="ECO:0000313" key="8">
    <source>
        <dbReference type="WBParaSite" id="PgR052_g072_t01"/>
    </source>
</evidence>
<dbReference type="InterPro" id="IPR014721">
    <property type="entry name" value="Ribsml_uS5_D2-typ_fold_subgr"/>
</dbReference>
<dbReference type="PANTHER" id="PTHR42908">
    <property type="entry name" value="TRANSLATION ELONGATION FACTOR-RELATED"/>
    <property type="match status" value="1"/>
</dbReference>
<dbReference type="InterPro" id="IPR020568">
    <property type="entry name" value="Ribosomal_Su5_D2-typ_SF"/>
</dbReference>
<protein>
    <recommendedName>
        <fullName evidence="5">Elongation factor-like 1</fullName>
    </recommendedName>
</protein>